<keyword evidence="3" id="KW-1003">Cell membrane</keyword>
<evidence type="ECO:0000256" key="6">
    <source>
        <dbReference type="ARBA" id="ARBA00023136"/>
    </source>
</evidence>
<dbReference type="GO" id="GO:0003924">
    <property type="term" value="F:GTPase activity"/>
    <property type="evidence" value="ECO:0007669"/>
    <property type="project" value="InterPro"/>
</dbReference>
<dbReference type="PANTHER" id="PTHR47980">
    <property type="entry name" value="LD44762P"/>
    <property type="match status" value="1"/>
</dbReference>
<evidence type="ECO:0000256" key="9">
    <source>
        <dbReference type="SAM" id="MobiDB-lite"/>
    </source>
</evidence>
<dbReference type="InterPro" id="IPR001806">
    <property type="entry name" value="Small_GTPase"/>
</dbReference>
<evidence type="ECO:0000256" key="3">
    <source>
        <dbReference type="ARBA" id="ARBA00022475"/>
    </source>
</evidence>
<sequence>MAAPPARARADYDYLIKLLLIGDSGVGKSCLLLRFSDGSFTTNFITTIGIDFKIRTIELEGKRIKLQIWDTAGQERFRTITTAYYRGAMGILLVYDVTDESSFNSKVLSPDITNWIRNIEQHASDNVNKILVGNKADMDESKRAVPTSKGQALADEYGIKFFETSAKTNLNVEQVFMSIAKDIKQRLSDTDSKAEPSTIKINQPDAGAGGGQPGQKSACCGS</sequence>
<keyword evidence="8" id="KW-0636">Prenylation</keyword>
<dbReference type="Gene3D" id="3.40.50.300">
    <property type="entry name" value="P-loop containing nucleotide triphosphate hydrolases"/>
    <property type="match status" value="1"/>
</dbReference>
<dbReference type="AlphaFoldDB" id="A0AAF0TTQ7"/>
<dbReference type="Proteomes" id="UP001234989">
    <property type="component" value="Chromosome 6"/>
</dbReference>
<accession>A0AAF0TTQ7</accession>
<dbReference type="FunFam" id="3.40.50.300:FF:000308">
    <property type="entry name" value="ras-related protein RABE1c-like"/>
    <property type="match status" value="1"/>
</dbReference>
<dbReference type="SMART" id="SM00176">
    <property type="entry name" value="RAN"/>
    <property type="match status" value="1"/>
</dbReference>
<evidence type="ECO:0000313" key="11">
    <source>
        <dbReference type="Proteomes" id="UP001234989"/>
    </source>
</evidence>
<dbReference type="PROSITE" id="PS51419">
    <property type="entry name" value="RAB"/>
    <property type="match status" value="1"/>
</dbReference>
<dbReference type="NCBIfam" id="TIGR00231">
    <property type="entry name" value="small_GTP"/>
    <property type="match status" value="1"/>
</dbReference>
<dbReference type="PRINTS" id="PR00449">
    <property type="entry name" value="RASTRNSFRMNG"/>
</dbReference>
<dbReference type="SMART" id="SM00174">
    <property type="entry name" value="RHO"/>
    <property type="match status" value="1"/>
</dbReference>
<dbReference type="GO" id="GO:0005886">
    <property type="term" value="C:plasma membrane"/>
    <property type="evidence" value="ECO:0007669"/>
    <property type="project" value="UniProtKB-SubCell"/>
</dbReference>
<dbReference type="InterPro" id="IPR027417">
    <property type="entry name" value="P-loop_NTPase"/>
</dbReference>
<feature type="region of interest" description="Disordered" evidence="9">
    <location>
        <begin position="187"/>
        <end position="222"/>
    </location>
</feature>
<dbReference type="CDD" id="cd01867">
    <property type="entry name" value="Rab8_Rab10_Rab13_like"/>
    <property type="match status" value="1"/>
</dbReference>
<keyword evidence="7" id="KW-0449">Lipoprotein</keyword>
<keyword evidence="4" id="KW-0547">Nucleotide-binding</keyword>
<dbReference type="InterPro" id="IPR005225">
    <property type="entry name" value="Small_GTP-bd"/>
</dbReference>
<evidence type="ECO:0000256" key="1">
    <source>
        <dbReference type="ARBA" id="ARBA00004193"/>
    </source>
</evidence>
<gene>
    <name evidence="10" type="ORF">MTR67_025641</name>
</gene>
<evidence type="ECO:0000256" key="2">
    <source>
        <dbReference type="ARBA" id="ARBA00006270"/>
    </source>
</evidence>
<keyword evidence="5" id="KW-0342">GTP-binding</keyword>
<reference evidence="10" key="1">
    <citation type="submission" date="2023-08" db="EMBL/GenBank/DDBJ databases">
        <title>A de novo genome assembly of Solanum verrucosum Schlechtendal, a Mexican diploid species geographically isolated from the other diploid A-genome species in potato relatives.</title>
        <authorList>
            <person name="Hosaka K."/>
        </authorList>
    </citation>
    <scope>NUCLEOTIDE SEQUENCE</scope>
    <source>
        <tissue evidence="10">Young leaves</tissue>
    </source>
</reference>
<proteinExistence type="inferred from homology"/>
<name>A0AAF0TTQ7_SOLVR</name>
<keyword evidence="11" id="KW-1185">Reference proteome</keyword>
<dbReference type="SMART" id="SM00175">
    <property type="entry name" value="RAB"/>
    <property type="match status" value="1"/>
</dbReference>
<organism evidence="10 11">
    <name type="scientific">Solanum verrucosum</name>
    <dbReference type="NCBI Taxonomy" id="315347"/>
    <lineage>
        <taxon>Eukaryota</taxon>
        <taxon>Viridiplantae</taxon>
        <taxon>Streptophyta</taxon>
        <taxon>Embryophyta</taxon>
        <taxon>Tracheophyta</taxon>
        <taxon>Spermatophyta</taxon>
        <taxon>Magnoliopsida</taxon>
        <taxon>eudicotyledons</taxon>
        <taxon>Gunneridae</taxon>
        <taxon>Pentapetalae</taxon>
        <taxon>asterids</taxon>
        <taxon>lamiids</taxon>
        <taxon>Solanales</taxon>
        <taxon>Solanaceae</taxon>
        <taxon>Solanoideae</taxon>
        <taxon>Solaneae</taxon>
        <taxon>Solanum</taxon>
    </lineage>
</organism>
<dbReference type="PROSITE" id="PS51421">
    <property type="entry name" value="RAS"/>
    <property type="match status" value="1"/>
</dbReference>
<dbReference type="SUPFAM" id="SSF52540">
    <property type="entry name" value="P-loop containing nucleoside triphosphate hydrolases"/>
    <property type="match status" value="1"/>
</dbReference>
<evidence type="ECO:0000256" key="7">
    <source>
        <dbReference type="ARBA" id="ARBA00023288"/>
    </source>
</evidence>
<dbReference type="GO" id="GO:0005525">
    <property type="term" value="F:GTP binding"/>
    <property type="evidence" value="ECO:0007669"/>
    <property type="project" value="UniProtKB-KW"/>
</dbReference>
<dbReference type="Pfam" id="PF00071">
    <property type="entry name" value="Ras"/>
    <property type="match status" value="1"/>
</dbReference>
<dbReference type="InterPro" id="IPR050305">
    <property type="entry name" value="Small_GTPase_Rab"/>
</dbReference>
<comment type="subcellular location">
    <subcellularLocation>
        <location evidence="1">Cell membrane</location>
        <topology evidence="1">Lipid-anchor</topology>
    </subcellularLocation>
</comment>
<keyword evidence="6" id="KW-0472">Membrane</keyword>
<dbReference type="EMBL" id="CP133617">
    <property type="protein sequence ID" value="WMV32256.1"/>
    <property type="molecule type" value="Genomic_DNA"/>
</dbReference>
<evidence type="ECO:0000256" key="4">
    <source>
        <dbReference type="ARBA" id="ARBA00022741"/>
    </source>
</evidence>
<dbReference type="SMART" id="SM00173">
    <property type="entry name" value="RAS"/>
    <property type="match status" value="1"/>
</dbReference>
<evidence type="ECO:0000256" key="8">
    <source>
        <dbReference type="ARBA" id="ARBA00023289"/>
    </source>
</evidence>
<protein>
    <submittedName>
        <fullName evidence="10">Uncharacterized protein</fullName>
    </submittedName>
</protein>
<evidence type="ECO:0000256" key="5">
    <source>
        <dbReference type="ARBA" id="ARBA00023134"/>
    </source>
</evidence>
<dbReference type="PROSITE" id="PS51420">
    <property type="entry name" value="RHO"/>
    <property type="match status" value="1"/>
</dbReference>
<comment type="similarity">
    <text evidence="2">Belongs to the small GTPase superfamily. Rab family.</text>
</comment>
<evidence type="ECO:0000313" key="10">
    <source>
        <dbReference type="EMBL" id="WMV32256.1"/>
    </source>
</evidence>